<dbReference type="Gene3D" id="1.10.10.10">
    <property type="entry name" value="Winged helix-like DNA-binding domain superfamily/Winged helix DNA-binding domain"/>
    <property type="match status" value="1"/>
</dbReference>
<proteinExistence type="predicted"/>
<gene>
    <name evidence="5" type="ORF">LMG27198_46840</name>
</gene>
<dbReference type="PANTHER" id="PTHR43132:SF6">
    <property type="entry name" value="HTH-TYPE TRANSCRIPTIONAL REPRESSOR CZRA"/>
    <property type="match status" value="1"/>
</dbReference>
<dbReference type="GO" id="GO:0003677">
    <property type="term" value="F:DNA binding"/>
    <property type="evidence" value="ECO:0007669"/>
    <property type="project" value="UniProtKB-KW"/>
</dbReference>
<evidence type="ECO:0000256" key="2">
    <source>
        <dbReference type="ARBA" id="ARBA00023125"/>
    </source>
</evidence>
<dbReference type="PROSITE" id="PS50987">
    <property type="entry name" value="HTH_ARSR_2"/>
    <property type="match status" value="1"/>
</dbReference>
<name>A0A9W6LUL8_9HYPH</name>
<dbReference type="PANTHER" id="PTHR43132">
    <property type="entry name" value="ARSENICAL RESISTANCE OPERON REPRESSOR ARSR-RELATED"/>
    <property type="match status" value="1"/>
</dbReference>
<feature type="domain" description="HTH arsR-type" evidence="4">
    <location>
        <begin position="17"/>
        <end position="111"/>
    </location>
</feature>
<dbReference type="InterPro" id="IPR011991">
    <property type="entry name" value="ArsR-like_HTH"/>
</dbReference>
<dbReference type="AlphaFoldDB" id="A0A9W6LUL8"/>
<dbReference type="SMART" id="SM00418">
    <property type="entry name" value="HTH_ARSR"/>
    <property type="match status" value="1"/>
</dbReference>
<keyword evidence="2" id="KW-0238">DNA-binding</keyword>
<dbReference type="InterPro" id="IPR036390">
    <property type="entry name" value="WH_DNA-bd_sf"/>
</dbReference>
<evidence type="ECO:0000256" key="3">
    <source>
        <dbReference type="ARBA" id="ARBA00023163"/>
    </source>
</evidence>
<dbReference type="PRINTS" id="PR00778">
    <property type="entry name" value="HTHARSR"/>
</dbReference>
<dbReference type="InterPro" id="IPR001845">
    <property type="entry name" value="HTH_ArsR_DNA-bd_dom"/>
</dbReference>
<dbReference type="Proteomes" id="UP001144323">
    <property type="component" value="Unassembled WGS sequence"/>
</dbReference>
<dbReference type="RefSeq" id="WP_281806629.1">
    <property type="nucleotide sequence ID" value="NZ_BSEC01000005.1"/>
</dbReference>
<dbReference type="NCBIfam" id="NF033788">
    <property type="entry name" value="HTH_metalloreg"/>
    <property type="match status" value="1"/>
</dbReference>
<dbReference type="InterPro" id="IPR051011">
    <property type="entry name" value="Metal_resp_trans_reg"/>
</dbReference>
<evidence type="ECO:0000256" key="1">
    <source>
        <dbReference type="ARBA" id="ARBA00023015"/>
    </source>
</evidence>
<evidence type="ECO:0000259" key="4">
    <source>
        <dbReference type="PROSITE" id="PS50987"/>
    </source>
</evidence>
<organism evidence="5 6">
    <name type="scientific">Methylocystis echinoides</name>
    <dbReference type="NCBI Taxonomy" id="29468"/>
    <lineage>
        <taxon>Bacteria</taxon>
        <taxon>Pseudomonadati</taxon>
        <taxon>Pseudomonadota</taxon>
        <taxon>Alphaproteobacteria</taxon>
        <taxon>Hyphomicrobiales</taxon>
        <taxon>Methylocystaceae</taxon>
        <taxon>Methylocystis</taxon>
    </lineage>
</organism>
<dbReference type="EMBL" id="BSEC01000005">
    <property type="protein sequence ID" value="GLI95692.1"/>
    <property type="molecule type" value="Genomic_DNA"/>
</dbReference>
<evidence type="ECO:0000313" key="6">
    <source>
        <dbReference type="Proteomes" id="UP001144323"/>
    </source>
</evidence>
<keyword evidence="1" id="KW-0805">Transcription regulation</keyword>
<accession>A0A9W6LUL8</accession>
<dbReference type="InterPro" id="IPR036388">
    <property type="entry name" value="WH-like_DNA-bd_sf"/>
</dbReference>
<dbReference type="GO" id="GO:0003700">
    <property type="term" value="F:DNA-binding transcription factor activity"/>
    <property type="evidence" value="ECO:0007669"/>
    <property type="project" value="InterPro"/>
</dbReference>
<protein>
    <submittedName>
        <fullName evidence="5">Transcriptional regulator</fullName>
    </submittedName>
</protein>
<evidence type="ECO:0000313" key="5">
    <source>
        <dbReference type="EMBL" id="GLI95692.1"/>
    </source>
</evidence>
<keyword evidence="3" id="KW-0804">Transcription</keyword>
<comment type="caution">
    <text evidence="5">The sequence shown here is derived from an EMBL/GenBank/DDBJ whole genome shotgun (WGS) entry which is preliminary data.</text>
</comment>
<sequence length="119" mass="13071">MKAHVVTKTLPSDLGPLTDAQLAEIAELLRLLGEPSRLRVLLACLAEPAPVGEIAARVELPRGLVSHHLRMLRAGRFLRATRHGKQMIYASVDDRVRCILVDLVAHVVKPPTDDQEEGT</sequence>
<dbReference type="CDD" id="cd00090">
    <property type="entry name" value="HTH_ARSR"/>
    <property type="match status" value="1"/>
</dbReference>
<reference evidence="5" key="1">
    <citation type="journal article" date="2023" name="Int. J. Syst. Evol. Microbiol.">
        <title>Methylocystis iwaonis sp. nov., a type II methane-oxidizing bacterium from surface soil of a rice paddy field in Japan, and emended description of the genus Methylocystis (ex Whittenbury et al. 1970) Bowman et al. 1993.</title>
        <authorList>
            <person name="Kaise H."/>
            <person name="Sawadogo J.B."/>
            <person name="Alam M.S."/>
            <person name="Ueno C."/>
            <person name="Dianou D."/>
            <person name="Shinjo R."/>
            <person name="Asakawa S."/>
        </authorList>
    </citation>
    <scope>NUCLEOTIDE SEQUENCE</scope>
    <source>
        <strain evidence="5">LMG27198</strain>
    </source>
</reference>
<dbReference type="SUPFAM" id="SSF46785">
    <property type="entry name" value="Winged helix' DNA-binding domain"/>
    <property type="match status" value="1"/>
</dbReference>
<dbReference type="Pfam" id="PF12840">
    <property type="entry name" value="HTH_20"/>
    <property type="match status" value="1"/>
</dbReference>
<keyword evidence="6" id="KW-1185">Reference proteome</keyword>